<gene>
    <name evidence="2" type="ORF">ABSL23_16665</name>
</gene>
<dbReference type="RefSeq" id="WP_232589941.1">
    <property type="nucleotide sequence ID" value="NZ_CP159205.1"/>
</dbReference>
<feature type="transmembrane region" description="Helical" evidence="1">
    <location>
        <begin position="113"/>
        <end position="132"/>
    </location>
</feature>
<sequence>MGLSVSEYTSSLLTRPRIQSVCAIVVVVGSLLPWTRIPAGVFNFMYFPGLESGLAVYGQYTLIAGVGAFALGGQSAGTRGIRIASIGVAGLVVVLSVAWIVRMMNVSGFSPAIGTFLTLLGGISLLTVAFTLDK</sequence>
<feature type="transmembrane region" description="Helical" evidence="1">
    <location>
        <begin position="54"/>
        <end position="71"/>
    </location>
</feature>
<reference evidence="2" key="1">
    <citation type="submission" date="2024-06" db="EMBL/GenBank/DDBJ databases">
        <title>Genome Sequence of an extremely halophilic archaeon isolated from Permian era halite, Salado Formation, Carlsbad, New Mexico: Halobacterium sp. strain NMX12-1.</title>
        <authorList>
            <person name="Sotoa L."/>
            <person name="DasSarma P."/>
            <person name="Anton B.P."/>
            <person name="Vincze T."/>
            <person name="Verma I."/>
            <person name="Eralp B."/>
            <person name="Powers D.W."/>
            <person name="Dozier B.L."/>
            <person name="Roberts R.J."/>
            <person name="DasSarma S."/>
        </authorList>
    </citation>
    <scope>NUCLEOTIDE SEQUENCE</scope>
    <source>
        <strain evidence="2">NMX12-1</strain>
        <plasmid evidence="2">pNMX12-1_211</plasmid>
    </source>
</reference>
<feature type="transmembrane region" description="Helical" evidence="1">
    <location>
        <begin position="21"/>
        <end position="42"/>
    </location>
</feature>
<name>A0AAU8CGS5_9EURY</name>
<dbReference type="AlphaFoldDB" id="A0AAU8CGS5"/>
<geneLocation type="plasmid" evidence="2">
    <name>pNMX12-1_211</name>
</geneLocation>
<proteinExistence type="predicted"/>
<dbReference type="EMBL" id="CP159205">
    <property type="protein sequence ID" value="XCF18144.1"/>
    <property type="molecule type" value="Genomic_DNA"/>
</dbReference>
<evidence type="ECO:0000313" key="2">
    <source>
        <dbReference type="EMBL" id="XCF18144.1"/>
    </source>
</evidence>
<keyword evidence="1" id="KW-1133">Transmembrane helix</keyword>
<dbReference type="GeneID" id="91110817"/>
<keyword evidence="1" id="KW-0472">Membrane</keyword>
<dbReference type="KEGG" id="hanx:ABSL23_16665"/>
<feature type="transmembrane region" description="Helical" evidence="1">
    <location>
        <begin position="83"/>
        <end position="101"/>
    </location>
</feature>
<keyword evidence="1" id="KW-0812">Transmembrane</keyword>
<accession>A0AAU8CGS5</accession>
<evidence type="ECO:0000256" key="1">
    <source>
        <dbReference type="SAM" id="Phobius"/>
    </source>
</evidence>
<protein>
    <submittedName>
        <fullName evidence="2">Uncharacterized protein</fullName>
    </submittedName>
</protein>
<keyword evidence="2" id="KW-0614">Plasmid</keyword>
<organism evidence="2">
    <name type="scientific">Halobacterium sp. NMX12-1</name>
    <dbReference type="NCBI Taxonomy" id="3166650"/>
    <lineage>
        <taxon>Archaea</taxon>
        <taxon>Methanobacteriati</taxon>
        <taxon>Methanobacteriota</taxon>
        <taxon>Stenosarchaea group</taxon>
        <taxon>Halobacteria</taxon>
        <taxon>Halobacteriales</taxon>
        <taxon>Halobacteriaceae</taxon>
        <taxon>Halobacterium</taxon>
    </lineage>
</organism>